<proteinExistence type="predicted"/>
<name>A0ABP0Q476_9DINO</name>
<dbReference type="EMBL" id="CAXAMM010038995">
    <property type="protein sequence ID" value="CAK9082762.1"/>
    <property type="molecule type" value="Genomic_DNA"/>
</dbReference>
<protein>
    <submittedName>
        <fullName evidence="1">Uncharacterized protein</fullName>
    </submittedName>
</protein>
<comment type="caution">
    <text evidence="1">The sequence shown here is derived from an EMBL/GenBank/DDBJ whole genome shotgun (WGS) entry which is preliminary data.</text>
</comment>
<organism evidence="1 2">
    <name type="scientific">Durusdinium trenchii</name>
    <dbReference type="NCBI Taxonomy" id="1381693"/>
    <lineage>
        <taxon>Eukaryota</taxon>
        <taxon>Sar</taxon>
        <taxon>Alveolata</taxon>
        <taxon>Dinophyceae</taxon>
        <taxon>Suessiales</taxon>
        <taxon>Symbiodiniaceae</taxon>
        <taxon>Durusdinium</taxon>
    </lineage>
</organism>
<evidence type="ECO:0000313" key="1">
    <source>
        <dbReference type="EMBL" id="CAK9082762.1"/>
    </source>
</evidence>
<keyword evidence="2" id="KW-1185">Reference proteome</keyword>
<evidence type="ECO:0000313" key="2">
    <source>
        <dbReference type="Proteomes" id="UP001642464"/>
    </source>
</evidence>
<accession>A0ABP0Q476</accession>
<sequence length="140" mass="15706">MGSYDGHRSEFLPAPRQRIWSLGTTGTTAARPPGSRQIPAELLPILDTDHVVFFDSEPDLEPERGQQILRVIFIHFAGINTPAGAKALMCCPNVQHLYMVALTRQQASGYVKEMVKYLQLNEKSLRMVHFQDQIVKGSDL</sequence>
<gene>
    <name evidence="1" type="ORF">SCF082_LOCUS39318</name>
</gene>
<dbReference type="Proteomes" id="UP001642464">
    <property type="component" value="Unassembled WGS sequence"/>
</dbReference>
<reference evidence="1 2" key="1">
    <citation type="submission" date="2024-02" db="EMBL/GenBank/DDBJ databases">
        <authorList>
            <person name="Chen Y."/>
            <person name="Shah S."/>
            <person name="Dougan E. K."/>
            <person name="Thang M."/>
            <person name="Chan C."/>
        </authorList>
    </citation>
    <scope>NUCLEOTIDE SEQUENCE [LARGE SCALE GENOMIC DNA]</scope>
</reference>